<dbReference type="PANTHER" id="PTHR40081:SF1">
    <property type="entry name" value="TAT PATHWAY SIGNAL SEQUENCE DOMAIN PROTEIN"/>
    <property type="match status" value="1"/>
</dbReference>
<dbReference type="RefSeq" id="WP_192543163.1">
    <property type="nucleotide sequence ID" value="NZ_RRZA01000121.1"/>
</dbReference>
<organism evidence="5 6">
    <name type="scientific">Pseudoalteromonas prydzensis</name>
    <dbReference type="NCBI Taxonomy" id="182141"/>
    <lineage>
        <taxon>Bacteria</taxon>
        <taxon>Pseudomonadati</taxon>
        <taxon>Pseudomonadota</taxon>
        <taxon>Gammaproteobacteria</taxon>
        <taxon>Alteromonadales</taxon>
        <taxon>Pseudoalteromonadaceae</taxon>
        <taxon>Pseudoalteromonas</taxon>
    </lineage>
</organism>
<keyword evidence="1" id="KW-0732">Signal</keyword>
<proteinExistence type="predicted"/>
<keyword evidence="6" id="KW-1185">Reference proteome</keyword>
<sequence length="902" mass="100437">MNRRDFIKKSAFIASIPLGLSVANTALAKSSAITIPRLVPRQSGYLSWLEGQAPAASFGTTWGQPWAQGALKAKQALKLTSQTGQNIPLQTWPTAYWPDGSIKWTAHAVPANANLGEQFKVEKGQPSSATTPVVVNDNGDQITVDTGVIHCSLLKAGHNIIERLSRNGKTIAKDARLVGLRQDKAESEPENPANIEQFKSKLNKVTVEKSGPIKAVIKIEGVHQTTSKREWLPFTLRLTFYAGDSNINISHTFIYDGDDQTDFIKGLGLRFNVVQNDELYNRHIRIVGEEHGLWGESPQGITGLRRDPGQAVKDAQIAGIATPPLSSWDERVSSRMHWIPVWNDFTLSQLSANGFSIKKRTKAGHAWIDADQGHRASGVTYLGGVSGGVLFGMRDFWQLHPVQIDIRNAGQPLSEGTLWFWSPEAPAMDVRFYHDGLGQETYDQQLDALNITYEDYEPGMGSAYGVARTTDFSLNVLDKTPSREEIVELADNVRQPPQVIAAPEDFLASGVFASMFSLPDRSTPQKRAIEDRLAWQVEFYRNQVDQHHWYGFWNYGDIMHTYDADRHVWRYDIGGYAWDNSELSPDLWLWLSFLRTGDANTFRLAEDMTRHNRDVDIYHAGKYKGLGTRHNVQHWGCSAKQLRISTAAYRRFHYYLTADERTGDVLNEVVNADEALASLNATRKVARVNPLPGKATMGVGTDFGSAAANWLTAWERTGDKQYKQRLENAMKVIGAHPNGFFAGAFGYDPKTKTLLPYPETKPTISHLNSVFGLIEICAELNQLIDVPEFKAAWLRYGRFYSASKAEQQTEFGMSFRGNSLTVAHSRLTAYVAMQVDDNKLAKRAWSEFNKNSGSKITIGTNRVSGPIVLNPVDEASWLSTNDAAQWGLAAIQNLALIGSTLD</sequence>
<accession>A0ABR9FSR6</accession>
<protein>
    <submittedName>
        <fullName evidence="5">Tat pathway signal sequence domain protein</fullName>
    </submittedName>
</protein>
<evidence type="ECO:0000259" key="2">
    <source>
        <dbReference type="Pfam" id="PF19501"/>
    </source>
</evidence>
<name>A0ABR9FSR6_9GAMM</name>
<dbReference type="EMBL" id="RRZA01000121">
    <property type="protein sequence ID" value="MBE0459849.1"/>
    <property type="molecule type" value="Genomic_DNA"/>
</dbReference>
<dbReference type="InterPro" id="IPR048329">
    <property type="entry name" value="PcRGLX_1st"/>
</dbReference>
<feature type="signal peptide" evidence="1">
    <location>
        <begin position="1"/>
        <end position="28"/>
    </location>
</feature>
<evidence type="ECO:0000256" key="1">
    <source>
        <dbReference type="SAM" id="SignalP"/>
    </source>
</evidence>
<evidence type="ECO:0000313" key="6">
    <source>
        <dbReference type="Proteomes" id="UP000707245"/>
    </source>
</evidence>
<evidence type="ECO:0000259" key="3">
    <source>
        <dbReference type="Pfam" id="PF21345"/>
    </source>
</evidence>
<dbReference type="InterPro" id="IPR048331">
    <property type="entry name" value="PcRGLX/YetA_3rd"/>
</dbReference>
<feature type="domain" description="PcRGLX/YetA-like N-terminal RIFT barrel" evidence="2">
    <location>
        <begin position="45"/>
        <end position="123"/>
    </location>
</feature>
<feature type="chain" id="PRO_5047210748" evidence="1">
    <location>
        <begin position="29"/>
        <end position="902"/>
    </location>
</feature>
<dbReference type="InterPro" id="IPR045793">
    <property type="entry name" value="PcRGLX/YetA-like"/>
</dbReference>
<evidence type="ECO:0000259" key="4">
    <source>
        <dbReference type="Pfam" id="PF21346"/>
    </source>
</evidence>
<dbReference type="InterPro" id="IPR048330">
    <property type="entry name" value="PcRGLX/YetA_2nd"/>
</dbReference>
<dbReference type="Pfam" id="PF21345">
    <property type="entry name" value="PcRGLX_2nd"/>
    <property type="match status" value="1"/>
</dbReference>
<dbReference type="Pfam" id="PF21346">
    <property type="entry name" value="PcRGLX_3rd"/>
    <property type="match status" value="1"/>
</dbReference>
<feature type="domain" description="PcRGLX/YetA-like C-terminal alpha/alpha toroid" evidence="4">
    <location>
        <begin position="496"/>
        <end position="901"/>
    </location>
</feature>
<gene>
    <name evidence="5" type="ORF">EI167_20950</name>
</gene>
<dbReference type="Pfam" id="PF19501">
    <property type="entry name" value="PcRGLX_1st"/>
    <property type="match status" value="1"/>
</dbReference>
<dbReference type="Proteomes" id="UP000707245">
    <property type="component" value="Unassembled WGS sequence"/>
</dbReference>
<reference evidence="5 6" key="1">
    <citation type="submission" date="2020-07" db="EMBL/GenBank/DDBJ databases">
        <title>Halophilic bacteria isolated from french cheeses.</title>
        <authorList>
            <person name="Kothe C.I."/>
            <person name="Farah-Kraiem B."/>
            <person name="Renault P."/>
            <person name="Dridi B."/>
        </authorList>
    </citation>
    <scope>NUCLEOTIDE SEQUENCE [LARGE SCALE GENOMIC DNA]</scope>
    <source>
        <strain evidence="5 6">FME14</strain>
    </source>
</reference>
<evidence type="ECO:0000313" key="5">
    <source>
        <dbReference type="EMBL" id="MBE0459849.1"/>
    </source>
</evidence>
<dbReference type="PANTHER" id="PTHR40081">
    <property type="entry name" value="CONCANAVALIN A-LIKE LECTIN/GLUCANASE"/>
    <property type="match status" value="1"/>
</dbReference>
<feature type="domain" description="PcRGLX/YetA-like central beta-sandwich" evidence="3">
    <location>
        <begin position="133"/>
        <end position="490"/>
    </location>
</feature>
<comment type="caution">
    <text evidence="5">The sequence shown here is derived from an EMBL/GenBank/DDBJ whole genome shotgun (WGS) entry which is preliminary data.</text>
</comment>